<evidence type="ECO:0000313" key="3">
    <source>
        <dbReference type="Proteomes" id="UP000647172"/>
    </source>
</evidence>
<dbReference type="InterPro" id="IPR012338">
    <property type="entry name" value="Beta-lactam/transpept-like"/>
</dbReference>
<dbReference type="SUPFAM" id="SSF56601">
    <property type="entry name" value="beta-lactamase/transpeptidase-like"/>
    <property type="match status" value="1"/>
</dbReference>
<evidence type="ECO:0000259" key="1">
    <source>
        <dbReference type="Pfam" id="PF00144"/>
    </source>
</evidence>
<dbReference type="AlphaFoldDB" id="A0A919MMQ2"/>
<dbReference type="Gene3D" id="3.40.710.10">
    <property type="entry name" value="DD-peptidase/beta-lactamase superfamily"/>
    <property type="match status" value="1"/>
</dbReference>
<reference evidence="2" key="1">
    <citation type="submission" date="2021-01" db="EMBL/GenBank/DDBJ databases">
        <title>Whole genome shotgun sequence of Actinoplanes nipponensis NBRC 14063.</title>
        <authorList>
            <person name="Komaki H."/>
            <person name="Tamura T."/>
        </authorList>
    </citation>
    <scope>NUCLEOTIDE SEQUENCE</scope>
    <source>
        <strain evidence="2">NBRC 14063</strain>
    </source>
</reference>
<dbReference type="EMBL" id="BOMQ01000016">
    <property type="protein sequence ID" value="GIE47658.1"/>
    <property type="molecule type" value="Genomic_DNA"/>
</dbReference>
<feature type="domain" description="Beta-lactamase-related" evidence="1">
    <location>
        <begin position="7"/>
        <end position="363"/>
    </location>
</feature>
<name>A0A919MMQ2_9ACTN</name>
<keyword evidence="3" id="KW-1185">Reference proteome</keyword>
<dbReference type="InterPro" id="IPR050789">
    <property type="entry name" value="Diverse_Enzym_Activities"/>
</dbReference>
<dbReference type="GO" id="GO:0016787">
    <property type="term" value="F:hydrolase activity"/>
    <property type="evidence" value="ECO:0007669"/>
    <property type="project" value="UniProtKB-KW"/>
</dbReference>
<dbReference type="PANTHER" id="PTHR43283">
    <property type="entry name" value="BETA-LACTAMASE-RELATED"/>
    <property type="match status" value="1"/>
</dbReference>
<dbReference type="PANTHER" id="PTHR43283:SF3">
    <property type="entry name" value="BETA-LACTAMASE FAMILY PROTEIN (AFU_ORTHOLOGUE AFUA_5G07500)"/>
    <property type="match status" value="1"/>
</dbReference>
<keyword evidence="2" id="KW-0378">Hydrolase</keyword>
<organism evidence="2 3">
    <name type="scientific">Actinoplanes nipponensis</name>
    <dbReference type="NCBI Taxonomy" id="135950"/>
    <lineage>
        <taxon>Bacteria</taxon>
        <taxon>Bacillati</taxon>
        <taxon>Actinomycetota</taxon>
        <taxon>Actinomycetes</taxon>
        <taxon>Micromonosporales</taxon>
        <taxon>Micromonosporaceae</taxon>
        <taxon>Actinoplanes</taxon>
    </lineage>
</organism>
<dbReference type="Pfam" id="PF00144">
    <property type="entry name" value="Beta-lactamase"/>
    <property type="match status" value="1"/>
</dbReference>
<accession>A0A919MMQ2</accession>
<sequence>MSPEPIEAALRPYVDSGDLAGAVAVSAGPADAEVACVGVRDLTTGVAMSRDTLFRIASLTKPMVAVVALALVEDGTFALDEPVDRWLPELAGRPVLRTIGAPLHDVVPQARPITVRDLLTYTHGYGVVMAPPGTYPIQERIDELALGPGPDPEPFSRDEWLARLGTLPMLHQPGAGWSYHGGGEILGALLQRATGKDLEALLQARLFGPLGMTDTSYGVTDPARLAQTYRPAGPGRLAARAEPAGRWSPPLRVSGATGLVSTVDDCVAFGRMLLAGGAGVLGPGSVARLTTDQLTGAEKAGALWLPGFFDRWGWGFGGAVATGREAPGPAAGSYGWTGGLGTALYTDLAGGRVNVLLTQREMTAPVPEPYADAFWVAVAGQPAHARRPADRSA</sequence>
<proteinExistence type="predicted"/>
<gene>
    <name evidence="2" type="ORF">Ani05nite_11920</name>
</gene>
<dbReference type="RefSeq" id="WP_203765835.1">
    <property type="nucleotide sequence ID" value="NZ_BAAAYJ010000065.1"/>
</dbReference>
<protein>
    <submittedName>
        <fullName evidence="2">Serine hydrolase</fullName>
    </submittedName>
</protein>
<dbReference type="InterPro" id="IPR001466">
    <property type="entry name" value="Beta-lactam-related"/>
</dbReference>
<comment type="caution">
    <text evidence="2">The sequence shown here is derived from an EMBL/GenBank/DDBJ whole genome shotgun (WGS) entry which is preliminary data.</text>
</comment>
<dbReference type="Proteomes" id="UP000647172">
    <property type="component" value="Unassembled WGS sequence"/>
</dbReference>
<evidence type="ECO:0000313" key="2">
    <source>
        <dbReference type="EMBL" id="GIE47658.1"/>
    </source>
</evidence>